<dbReference type="EMBL" id="ANMO01000120">
    <property type="protein sequence ID" value="EMB16424.1"/>
    <property type="molecule type" value="Genomic_DNA"/>
</dbReference>
<accession>M2B2J2</accession>
<dbReference type="AlphaFoldDB" id="M2B2J2"/>
<feature type="region of interest" description="Disordered" evidence="1">
    <location>
        <begin position="21"/>
        <end position="40"/>
    </location>
</feature>
<reference evidence="2" key="1">
    <citation type="submission" date="2012-11" db="EMBL/GenBank/DDBJ databases">
        <title>Permanent draft genomes of Rhodopirellula europaea strain SH398 and 6C.</title>
        <authorList>
            <person name="Richter M."/>
            <person name="Richter-Heitmann T."/>
            <person name="Frank C."/>
            <person name="Harder J."/>
            <person name="Glockner F.O."/>
        </authorList>
    </citation>
    <scope>NUCLEOTIDE SEQUENCE</scope>
    <source>
        <strain evidence="2">6C</strain>
    </source>
</reference>
<evidence type="ECO:0000256" key="1">
    <source>
        <dbReference type="SAM" id="MobiDB-lite"/>
    </source>
</evidence>
<reference evidence="2" key="2">
    <citation type="journal article" date="2013" name="Mar. Genomics">
        <title>Expression of sulfatases in Rhodopirellula baltica and the diversity of sulfatases in the genus Rhodopirellula.</title>
        <authorList>
            <person name="Wegner C.E."/>
            <person name="Richter-Heitmann T."/>
            <person name="Klindworth A."/>
            <person name="Klockow C."/>
            <person name="Richter M."/>
            <person name="Achstetter T."/>
            <person name="Glockner F.O."/>
            <person name="Harder J."/>
        </authorList>
    </citation>
    <scope>NUCLEOTIDE SEQUENCE [LARGE SCALE GENOMIC DNA]</scope>
    <source>
        <strain evidence="2">6C</strain>
    </source>
</reference>
<comment type="caution">
    <text evidence="2">The sequence shown here is derived from an EMBL/GenBank/DDBJ whole genome shotgun (WGS) entry which is preliminary data.</text>
</comment>
<proteinExistence type="predicted"/>
<organism evidence="2 3">
    <name type="scientific">Rhodopirellula europaea 6C</name>
    <dbReference type="NCBI Taxonomy" id="1263867"/>
    <lineage>
        <taxon>Bacteria</taxon>
        <taxon>Pseudomonadati</taxon>
        <taxon>Planctomycetota</taxon>
        <taxon>Planctomycetia</taxon>
        <taxon>Pirellulales</taxon>
        <taxon>Pirellulaceae</taxon>
        <taxon>Rhodopirellula</taxon>
    </lineage>
</organism>
<evidence type="ECO:0000313" key="2">
    <source>
        <dbReference type="EMBL" id="EMB16424.1"/>
    </source>
</evidence>
<keyword evidence="3" id="KW-1185">Reference proteome</keyword>
<evidence type="ECO:0000313" key="3">
    <source>
        <dbReference type="Proteomes" id="UP000011529"/>
    </source>
</evidence>
<feature type="compositionally biased region" description="Polar residues" evidence="1">
    <location>
        <begin position="22"/>
        <end position="32"/>
    </location>
</feature>
<gene>
    <name evidence="2" type="ORF">RE6C_02789</name>
</gene>
<dbReference type="Proteomes" id="UP000011529">
    <property type="component" value="Unassembled WGS sequence"/>
</dbReference>
<sequence>MRTAFARRGLMHVTTAVVRLTGETTNRASQQADKQDDGEG</sequence>
<name>M2B2J2_9BACT</name>
<protein>
    <submittedName>
        <fullName evidence="2">Uncharacterized protein</fullName>
    </submittedName>
</protein>